<proteinExistence type="predicted"/>
<evidence type="ECO:0000256" key="5">
    <source>
        <dbReference type="SAM" id="Phobius"/>
    </source>
</evidence>
<gene>
    <name evidence="7" type="ORF">NK125_01025</name>
</gene>
<comment type="caution">
    <text evidence="7">The sequence shown here is derived from an EMBL/GenBank/DDBJ whole genome shotgun (WGS) entry which is preliminary data.</text>
</comment>
<dbReference type="InterPro" id="IPR019931">
    <property type="entry name" value="LPXTG_anchor"/>
</dbReference>
<feature type="transmembrane region" description="Helical" evidence="5">
    <location>
        <begin position="753"/>
        <end position="774"/>
    </location>
</feature>
<evidence type="ECO:0000256" key="4">
    <source>
        <dbReference type="ARBA" id="ARBA00023088"/>
    </source>
</evidence>
<dbReference type="Pfam" id="PF20610">
    <property type="entry name" value="TED_2"/>
    <property type="match status" value="1"/>
</dbReference>
<keyword evidence="5" id="KW-1133">Transmembrane helix</keyword>
<keyword evidence="1" id="KW-0134">Cell wall</keyword>
<dbReference type="Proteomes" id="UP001523566">
    <property type="component" value="Unassembled WGS sequence"/>
</dbReference>
<organism evidence="7 8">
    <name type="scientific">Aequitasia blattaphilus</name>
    <dbReference type="NCBI Taxonomy" id="2949332"/>
    <lineage>
        <taxon>Bacteria</taxon>
        <taxon>Bacillati</taxon>
        <taxon>Bacillota</taxon>
        <taxon>Clostridia</taxon>
        <taxon>Lachnospirales</taxon>
        <taxon>Lachnospiraceae</taxon>
        <taxon>Aequitasia</taxon>
    </lineage>
</organism>
<dbReference type="InterPro" id="IPR046751">
    <property type="entry name" value="TED_2"/>
</dbReference>
<dbReference type="Gene3D" id="2.60.40.3930">
    <property type="match status" value="1"/>
</dbReference>
<dbReference type="PROSITE" id="PS50847">
    <property type="entry name" value="GRAM_POS_ANCHORING"/>
    <property type="match status" value="1"/>
</dbReference>
<evidence type="ECO:0000256" key="2">
    <source>
        <dbReference type="ARBA" id="ARBA00022525"/>
    </source>
</evidence>
<evidence type="ECO:0000256" key="3">
    <source>
        <dbReference type="ARBA" id="ARBA00022729"/>
    </source>
</evidence>
<dbReference type="InterPro" id="IPR041100">
    <property type="entry name" value="TQ"/>
</dbReference>
<keyword evidence="5" id="KW-0472">Membrane</keyword>
<reference evidence="7 8" key="1">
    <citation type="journal article" date="2022" name="Genome Biol. Evol.">
        <title>Host diet, physiology and behaviors set the stage for Lachnospiraceae cladogenesis.</title>
        <authorList>
            <person name="Vera-Ponce De Leon A."/>
            <person name="Schneider M."/>
            <person name="Jahnes B.C."/>
            <person name="Sadowski V."/>
            <person name="Camuy-Velez L.A."/>
            <person name="Duan J."/>
            <person name="Sabree Z.L."/>
        </authorList>
    </citation>
    <scope>NUCLEOTIDE SEQUENCE [LARGE SCALE GENOMIC DNA]</scope>
    <source>
        <strain evidence="7 8">PAL113</strain>
    </source>
</reference>
<evidence type="ECO:0000313" key="8">
    <source>
        <dbReference type="Proteomes" id="UP001523566"/>
    </source>
</evidence>
<protein>
    <submittedName>
        <fullName evidence="7">VaFE repeat-containing surface-anchored protein</fullName>
    </submittedName>
</protein>
<name>A0ABT1E572_9FIRM</name>
<feature type="transmembrane region" description="Helical" evidence="5">
    <location>
        <begin position="7"/>
        <end position="25"/>
    </location>
</feature>
<accession>A0ABT1E572</accession>
<dbReference type="InterPro" id="IPR041033">
    <property type="entry name" value="SpaA_PFL_dom_1"/>
</dbReference>
<keyword evidence="2" id="KW-0964">Secreted</keyword>
<evidence type="ECO:0000259" key="6">
    <source>
        <dbReference type="PROSITE" id="PS50847"/>
    </source>
</evidence>
<dbReference type="Pfam" id="PF17802">
    <property type="entry name" value="SpaA"/>
    <property type="match status" value="1"/>
</dbReference>
<keyword evidence="4" id="KW-0572">Peptidoglycan-anchor</keyword>
<sequence length="779" mass="86219">MNKGKLYQIIASIVAVIFLCSPIMIQAKMKSTPISNQQKTEIMNELAERIGEDKHKAEGPSEESLEIKDVPRAKRLLRTGTVNHVVGRTIFYESWFTNYFTAGDRVAYCLQPAVETPPTGNYGISRYVPNNSRYAKGLYYLYGGPGYQTWYQNFGAIGASGAGYNEDSEYTMTHVMISYIYDPGGSAFVGLSQDIIQALVHQVSLLDQLPDAPWTFQAFVYNEDGAGQVMGGSSYTPNGKVKIKKVSANPEITEGNGCYSFEGAEFTVFKAGTNDVVGTLVADAEGNTGELEALEGEYQIQETKSPKGYLSKVDRVSVTVTREKTATVEIKNVPGNDPIGMLLGKIDAETNKDKPQGTAKLIDGEFTVKYYDVLLSDAEKDVDPGTKGYEPKRTWIFKTNENGFANLHGAYQIGGDALYLSNGMPTVPFGTLTVQETKAPSGYLLTDKEGKTPGVHVRRIIPDEHGQPVYEYNVPLQEDQVIRGDLKGVKVSDGDQKRMAYVPFRITSVTTKESHVVVTDKNGQFSTSSQWNLHSNNTNRGEEPTDGIWFGELTTLDDKRGALIYDTYLVEELPCEVNEDRVLLEPIEVTISREMTTIDLGTITNDYKSVPAIGTKAKDKKTGTQEALAEKEMIFEDEVRYENLTKELEYELRGILMDKETKKPLLINDKEVTATKTFQTKEMNDTEIMTFTFDGSALGGKDIVVFEELYLDGKLVASHADIEDKDQTIRIKEPEKPAEPVNPPKEVVNTGDGANIIILLAFALVSAIVAIVILKKRRK</sequence>
<dbReference type="RefSeq" id="WP_262064778.1">
    <property type="nucleotide sequence ID" value="NZ_JAMXOD010000001.1"/>
</dbReference>
<keyword evidence="8" id="KW-1185">Reference proteome</keyword>
<evidence type="ECO:0000313" key="7">
    <source>
        <dbReference type="EMBL" id="MCP1100993.1"/>
    </source>
</evidence>
<dbReference type="InterPro" id="IPR013783">
    <property type="entry name" value="Ig-like_fold"/>
</dbReference>
<keyword evidence="3" id="KW-0732">Signal</keyword>
<dbReference type="Gene3D" id="2.60.40.10">
    <property type="entry name" value="Immunoglobulins"/>
    <property type="match status" value="2"/>
</dbReference>
<feature type="domain" description="Gram-positive cocci surface proteins LPxTG" evidence="6">
    <location>
        <begin position="747"/>
        <end position="779"/>
    </location>
</feature>
<dbReference type="NCBIfam" id="NF033903">
    <property type="entry name" value="VaFE_rpt"/>
    <property type="match status" value="1"/>
</dbReference>
<keyword evidence="5" id="KW-0812">Transmembrane</keyword>
<dbReference type="EMBL" id="JAMZFW010000001">
    <property type="protein sequence ID" value="MCP1100993.1"/>
    <property type="molecule type" value="Genomic_DNA"/>
</dbReference>
<dbReference type="Pfam" id="PF18202">
    <property type="entry name" value="TQ"/>
    <property type="match status" value="1"/>
</dbReference>
<evidence type="ECO:0000256" key="1">
    <source>
        <dbReference type="ARBA" id="ARBA00022512"/>
    </source>
</evidence>